<dbReference type="EMBL" id="MN508356">
    <property type="protein sequence ID" value="QFR59753.1"/>
    <property type="molecule type" value="Genomic_DNA"/>
</dbReference>
<dbReference type="Proteomes" id="UP000326537">
    <property type="component" value="Segment"/>
</dbReference>
<keyword evidence="2" id="KW-1185">Reference proteome</keyword>
<evidence type="ECO:0000313" key="2">
    <source>
        <dbReference type="Proteomes" id="UP000326537"/>
    </source>
</evidence>
<protein>
    <submittedName>
        <fullName evidence="1">HCP-like protein</fullName>
    </submittedName>
</protein>
<sequence>MSILPTVHADESIDAYCYVENNRNVLNLLNELSIDIDKFYFTTYNHLGTPRYTMISVLALSDGTIVEFYAESRNNMHFKRAITIPQDVFEAIKLVPKEAREEYLAAIIKDAYNEGIKELSKPRG</sequence>
<evidence type="ECO:0000313" key="1">
    <source>
        <dbReference type="EMBL" id="QFR59753.1"/>
    </source>
</evidence>
<reference evidence="1 2" key="1">
    <citation type="submission" date="2019-09" db="EMBL/GenBank/DDBJ databases">
        <title>The characteristics and genome analysis of VB_ApiP_XC38, a novel N4-like phage Infecting Acinetobacter pittii.</title>
        <authorList>
            <person name="Cheng M."/>
        </authorList>
    </citation>
    <scope>NUCLEOTIDE SEQUENCE [LARGE SCALE GENOMIC DNA]</scope>
</reference>
<organism evidence="1 2">
    <name type="scientific">Acinetobacter phage VB_ApiP_XC38</name>
    <dbReference type="NCBI Taxonomy" id="2655002"/>
    <lineage>
        <taxon>Viruses</taxon>
        <taxon>Duplodnaviria</taxon>
        <taxon>Heunggongvirae</taxon>
        <taxon>Uroviricota</taxon>
        <taxon>Caudoviricetes</taxon>
        <taxon>Schitoviridae</taxon>
        <taxon>Exceevirus</taxon>
        <taxon>Exceevirus Xc38</taxon>
    </lineage>
</organism>
<proteinExistence type="predicted"/>
<name>A0A5P8PR52_9CAUD</name>
<accession>A0A5P8PR52</accession>
<gene>
    <name evidence="1" type="ORF">VBApiPXC38_66</name>
</gene>